<evidence type="ECO:0000256" key="8">
    <source>
        <dbReference type="ARBA" id="ARBA00023170"/>
    </source>
</evidence>
<dbReference type="PANTHER" id="PTHR21137:SF35">
    <property type="entry name" value="ODORANT RECEPTOR 19A-RELATED"/>
    <property type="match status" value="1"/>
</dbReference>
<dbReference type="EMBL" id="JAAOIC020000064">
    <property type="protein sequence ID" value="KAG8035077.1"/>
    <property type="molecule type" value="Genomic_DNA"/>
</dbReference>
<keyword evidence="12" id="KW-1185">Reference proteome</keyword>
<organism evidence="11 12">
    <name type="scientific">Cotesia typhae</name>
    <dbReference type="NCBI Taxonomy" id="2053667"/>
    <lineage>
        <taxon>Eukaryota</taxon>
        <taxon>Metazoa</taxon>
        <taxon>Ecdysozoa</taxon>
        <taxon>Arthropoda</taxon>
        <taxon>Hexapoda</taxon>
        <taxon>Insecta</taxon>
        <taxon>Pterygota</taxon>
        <taxon>Neoptera</taxon>
        <taxon>Endopterygota</taxon>
        <taxon>Hymenoptera</taxon>
        <taxon>Apocrita</taxon>
        <taxon>Ichneumonoidea</taxon>
        <taxon>Braconidae</taxon>
        <taxon>Microgastrinae</taxon>
        <taxon>Cotesia</taxon>
    </lineage>
</organism>
<dbReference type="GO" id="GO:0004984">
    <property type="term" value="F:olfactory receptor activity"/>
    <property type="evidence" value="ECO:0007669"/>
    <property type="project" value="InterPro"/>
</dbReference>
<keyword evidence="5 10" id="KW-0552">Olfaction</keyword>
<evidence type="ECO:0000256" key="10">
    <source>
        <dbReference type="RuleBase" id="RU351113"/>
    </source>
</evidence>
<reference evidence="11" key="1">
    <citation type="submission" date="2020-03" db="EMBL/GenBank/DDBJ databases">
        <authorList>
            <person name="Chebbi M.A."/>
            <person name="Drezen J.M."/>
        </authorList>
    </citation>
    <scope>NUCLEOTIDE SEQUENCE</scope>
    <source>
        <tissue evidence="11">Whole body</tissue>
    </source>
</reference>
<keyword evidence="3 10" id="KW-0716">Sensory transduction</keyword>
<comment type="subcellular location">
    <subcellularLocation>
        <location evidence="1 10">Cell membrane</location>
        <topology evidence="1 10">Multi-pass membrane protein</topology>
    </subcellularLocation>
</comment>
<dbReference type="AlphaFoldDB" id="A0A8J5QW85"/>
<evidence type="ECO:0000256" key="3">
    <source>
        <dbReference type="ARBA" id="ARBA00022606"/>
    </source>
</evidence>
<dbReference type="InterPro" id="IPR004117">
    <property type="entry name" value="7tm6_olfct_rcpt"/>
</dbReference>
<dbReference type="GO" id="GO:0005549">
    <property type="term" value="F:odorant binding"/>
    <property type="evidence" value="ECO:0007669"/>
    <property type="project" value="InterPro"/>
</dbReference>
<feature type="transmembrane region" description="Helical" evidence="10">
    <location>
        <begin position="183"/>
        <end position="207"/>
    </location>
</feature>
<feature type="transmembrane region" description="Helical" evidence="10">
    <location>
        <begin position="381"/>
        <end position="402"/>
    </location>
</feature>
<evidence type="ECO:0000256" key="9">
    <source>
        <dbReference type="ARBA" id="ARBA00023224"/>
    </source>
</evidence>
<evidence type="ECO:0000256" key="1">
    <source>
        <dbReference type="ARBA" id="ARBA00004651"/>
    </source>
</evidence>
<protein>
    <recommendedName>
        <fullName evidence="10">Odorant receptor</fullName>
    </recommendedName>
</protein>
<reference evidence="11" key="2">
    <citation type="submission" date="2021-04" db="EMBL/GenBank/DDBJ databases">
        <title>Genome-wide patterns of bracovirus chromosomal integration into multiple host tissues during parasitism.</title>
        <authorList>
            <person name="Chebbi M.A.C."/>
        </authorList>
    </citation>
    <scope>NUCLEOTIDE SEQUENCE</scope>
    <source>
        <tissue evidence="11">Whole body</tissue>
    </source>
</reference>
<keyword evidence="6 10" id="KW-1133">Transmembrane helix</keyword>
<feature type="transmembrane region" description="Helical" evidence="10">
    <location>
        <begin position="72"/>
        <end position="90"/>
    </location>
</feature>
<keyword evidence="2" id="KW-1003">Cell membrane</keyword>
<dbReference type="Pfam" id="PF02949">
    <property type="entry name" value="7tm_6"/>
    <property type="match status" value="1"/>
</dbReference>
<keyword evidence="4 10" id="KW-0812">Transmembrane</keyword>
<keyword evidence="7 10" id="KW-0472">Membrane</keyword>
<feature type="transmembrane region" description="Helical" evidence="10">
    <location>
        <begin position="132"/>
        <end position="150"/>
    </location>
</feature>
<evidence type="ECO:0000256" key="5">
    <source>
        <dbReference type="ARBA" id="ARBA00022725"/>
    </source>
</evidence>
<name>A0A8J5QW85_9HYME</name>
<evidence type="ECO:0000256" key="4">
    <source>
        <dbReference type="ARBA" id="ARBA00022692"/>
    </source>
</evidence>
<dbReference type="PANTHER" id="PTHR21137">
    <property type="entry name" value="ODORANT RECEPTOR"/>
    <property type="match status" value="1"/>
</dbReference>
<evidence type="ECO:0000256" key="7">
    <source>
        <dbReference type="ARBA" id="ARBA00023136"/>
    </source>
</evidence>
<proteinExistence type="inferred from homology"/>
<gene>
    <name evidence="11" type="ORF">G9C98_001567</name>
</gene>
<dbReference type="GO" id="GO:0005886">
    <property type="term" value="C:plasma membrane"/>
    <property type="evidence" value="ECO:0007669"/>
    <property type="project" value="UniProtKB-SubCell"/>
</dbReference>
<comment type="caution">
    <text evidence="11">The sequence shown here is derived from an EMBL/GenBank/DDBJ whole genome shotgun (WGS) entry which is preliminary data.</text>
</comment>
<evidence type="ECO:0000313" key="11">
    <source>
        <dbReference type="EMBL" id="KAG8035077.1"/>
    </source>
</evidence>
<dbReference type="GO" id="GO:0007165">
    <property type="term" value="P:signal transduction"/>
    <property type="evidence" value="ECO:0007669"/>
    <property type="project" value="UniProtKB-KW"/>
</dbReference>
<keyword evidence="9 10" id="KW-0807">Transducer</keyword>
<evidence type="ECO:0000256" key="6">
    <source>
        <dbReference type="ARBA" id="ARBA00022989"/>
    </source>
</evidence>
<comment type="caution">
    <text evidence="10">Lacks conserved residue(s) required for the propagation of feature annotation.</text>
</comment>
<keyword evidence="8 10" id="KW-0675">Receptor</keyword>
<feature type="transmembrane region" description="Helical" evidence="10">
    <location>
        <begin position="333"/>
        <end position="354"/>
    </location>
</feature>
<sequence>MVLTTHRETLDINLKIVKIFGIYGYSKRPLGQYIATVAFRTFNIIITTLVIITNTADFFVNINELSEVSYNIGYILPMIATSLKALALFMRQTALTQIIEDVHMPVTRLITCLDIGVVNLIKKSVFYQNLDFRIFIFATSCVCVTGLLPIRQILNTRQLMIRGVFPFDETPYPIFEIIYTLQYYGLMIECAWCVIFDPAVMGLVRWITFQINVLQSNFQHCDDGIPRGYFVITDNNLERERERQSDNNIKILNKSFIPFTEKEANVTNDSFLLRFCHCVKNHRRLIEILNRFNDLFGLILFAQITSDCLLTCIGLFQFALTIKRRRKNLFRDLVMLGSGLIHLGYWSIYGNLLINEHHKLAKSVYNCGWENHISSPKIKPVIVFGFYQALTPMVMQAGYFFIFSMKTYLSVIQKAYSYFAILNTMIE</sequence>
<comment type="similarity">
    <text evidence="10">Belongs to the insect chemoreceptor superfamily. Heteromeric odorant receptor channel (TC 1.A.69) family.</text>
</comment>
<dbReference type="Proteomes" id="UP000729913">
    <property type="component" value="Unassembled WGS sequence"/>
</dbReference>
<evidence type="ECO:0000256" key="2">
    <source>
        <dbReference type="ARBA" id="ARBA00022475"/>
    </source>
</evidence>
<dbReference type="OrthoDB" id="6614360at2759"/>
<evidence type="ECO:0000313" key="12">
    <source>
        <dbReference type="Proteomes" id="UP000729913"/>
    </source>
</evidence>
<accession>A0A8J5QW85</accession>
<feature type="transmembrane region" description="Helical" evidence="10">
    <location>
        <begin position="33"/>
        <end position="52"/>
    </location>
</feature>